<name>A0ABY6VQZ3_9BURK</name>
<keyword evidence="2" id="KW-1185">Reference proteome</keyword>
<sequence length="201" mass="22414">MDGLGVGAATLRHSLQLCNKCNKVALWHESMRVAVFLDRRGRWARAVGEACRDTARYISAQQSRANRRNMGSSSIHWHAVRFIPGIGNLQGIDETVAWWAAAARVGTFRQRAGRAPQACRYRPGGSLVQTSGRRRLSARDTMRPCMMIARPSRLRAVASPRQESTPSRAHVFAFVDVVGPPTFFRKRPRTARRMCVGKSIG</sequence>
<protein>
    <submittedName>
        <fullName evidence="1">Uncharacterized protein</fullName>
    </submittedName>
</protein>
<gene>
    <name evidence="1" type="ORF">PSO31014_00938</name>
</gene>
<dbReference type="EMBL" id="CABPSG010000002">
    <property type="protein sequence ID" value="VVD77887.1"/>
    <property type="molecule type" value="Genomic_DNA"/>
</dbReference>
<evidence type="ECO:0000313" key="2">
    <source>
        <dbReference type="Proteomes" id="UP000405357"/>
    </source>
</evidence>
<comment type="caution">
    <text evidence="1">The sequence shown here is derived from an EMBL/GenBank/DDBJ whole genome shotgun (WGS) entry which is preliminary data.</text>
</comment>
<accession>A0ABY6VQZ3</accession>
<dbReference type="Proteomes" id="UP000405357">
    <property type="component" value="Unassembled WGS sequence"/>
</dbReference>
<proteinExistence type="predicted"/>
<evidence type="ECO:0000313" key="1">
    <source>
        <dbReference type="EMBL" id="VVD77887.1"/>
    </source>
</evidence>
<organism evidence="1 2">
    <name type="scientific">Pandoraea soli</name>
    <dbReference type="NCBI Taxonomy" id="2508293"/>
    <lineage>
        <taxon>Bacteria</taxon>
        <taxon>Pseudomonadati</taxon>
        <taxon>Pseudomonadota</taxon>
        <taxon>Betaproteobacteria</taxon>
        <taxon>Burkholderiales</taxon>
        <taxon>Burkholderiaceae</taxon>
        <taxon>Pandoraea</taxon>
    </lineage>
</organism>
<reference evidence="1 2" key="1">
    <citation type="submission" date="2019-08" db="EMBL/GenBank/DDBJ databases">
        <authorList>
            <person name="Peeters C."/>
        </authorList>
    </citation>
    <scope>NUCLEOTIDE SEQUENCE [LARGE SCALE GENOMIC DNA]</scope>
    <source>
        <strain evidence="1 2">LMG 31014</strain>
    </source>
</reference>